<dbReference type="InterPro" id="IPR020568">
    <property type="entry name" value="Ribosomal_Su5_D2-typ_SF"/>
</dbReference>
<dbReference type="Pfam" id="PF00825">
    <property type="entry name" value="Ribonuclease_P"/>
    <property type="match status" value="1"/>
</dbReference>
<dbReference type="GO" id="GO:0001682">
    <property type="term" value="P:tRNA 5'-leader removal"/>
    <property type="evidence" value="ECO:0007669"/>
    <property type="project" value="UniProtKB-UniRule"/>
</dbReference>
<reference evidence="9 10" key="1">
    <citation type="submission" date="2014-11" db="EMBL/GenBank/DDBJ databases">
        <title>Genome sequence and analysis of novel Kurthia sp.</title>
        <authorList>
            <person name="Lawson J.N."/>
            <person name="Gonzalez J.E."/>
            <person name="Rinauldi L."/>
            <person name="Xuan Z."/>
            <person name="Firman A."/>
            <person name="Shaddox L."/>
            <person name="Trudeau A."/>
            <person name="Shah S."/>
            <person name="Reiman D."/>
        </authorList>
    </citation>
    <scope>NUCLEOTIDE SEQUENCE [LARGE SCALE GENOMIC DNA]</scope>
    <source>
        <strain evidence="9 10">3B1D</strain>
    </source>
</reference>
<evidence type="ECO:0000256" key="2">
    <source>
        <dbReference type="ARBA" id="ARBA00022694"/>
    </source>
</evidence>
<dbReference type="GO" id="GO:0000049">
    <property type="term" value="F:tRNA binding"/>
    <property type="evidence" value="ECO:0007669"/>
    <property type="project" value="UniProtKB-UniRule"/>
</dbReference>
<dbReference type="PANTHER" id="PTHR33992:SF1">
    <property type="entry name" value="RIBONUCLEASE P PROTEIN COMPONENT"/>
    <property type="match status" value="1"/>
</dbReference>
<evidence type="ECO:0000256" key="3">
    <source>
        <dbReference type="ARBA" id="ARBA00022722"/>
    </source>
</evidence>
<evidence type="ECO:0000313" key="9">
    <source>
        <dbReference type="EMBL" id="RUS57528.1"/>
    </source>
</evidence>
<dbReference type="InterPro" id="IPR000100">
    <property type="entry name" value="RNase_P"/>
</dbReference>
<gene>
    <name evidence="7" type="primary">rnpA</name>
    <name evidence="9" type="ORF">QI30_05455</name>
</gene>
<evidence type="ECO:0000256" key="4">
    <source>
        <dbReference type="ARBA" id="ARBA00022759"/>
    </source>
</evidence>
<comment type="subunit">
    <text evidence="7">Consists of a catalytic RNA component (M1 or rnpB) and a protein subunit.</text>
</comment>
<dbReference type="GO" id="GO:0030677">
    <property type="term" value="C:ribonuclease P complex"/>
    <property type="evidence" value="ECO:0007669"/>
    <property type="project" value="TreeGrafter"/>
</dbReference>
<comment type="function">
    <text evidence="1 7">RNaseP catalyzes the removal of the 5'-leader sequence from pre-tRNA to produce the mature 5'-terminus. It can also cleave other RNA substrates such as 4.5S RNA. The protein component plays an auxiliary but essential role in vivo by binding to the 5'-leader sequence and broadening the substrate specificity of the ribozyme.</text>
</comment>
<dbReference type="InterPro" id="IPR020539">
    <property type="entry name" value="RNase_P_CS"/>
</dbReference>
<name>A0A433RW84_9BACL</name>
<keyword evidence="6 7" id="KW-0694">RNA-binding</keyword>
<dbReference type="SUPFAM" id="SSF54211">
    <property type="entry name" value="Ribosomal protein S5 domain 2-like"/>
    <property type="match status" value="1"/>
</dbReference>
<protein>
    <recommendedName>
        <fullName evidence="7 8">Ribonuclease P protein component</fullName>
        <shortName evidence="7">RNase P protein</shortName>
        <shortName evidence="7">RNaseP protein</shortName>
        <ecNumber evidence="7 8">3.1.26.5</ecNumber>
    </recommendedName>
    <alternativeName>
        <fullName evidence="7">Protein C5</fullName>
    </alternativeName>
</protein>
<keyword evidence="5 7" id="KW-0378">Hydrolase</keyword>
<dbReference type="RefSeq" id="WP_126989927.1">
    <property type="nucleotide sequence ID" value="NZ_JTFC01000022.1"/>
</dbReference>
<dbReference type="HAMAP" id="MF_00227">
    <property type="entry name" value="RNase_P"/>
    <property type="match status" value="1"/>
</dbReference>
<evidence type="ECO:0000256" key="7">
    <source>
        <dbReference type="HAMAP-Rule" id="MF_00227"/>
    </source>
</evidence>
<dbReference type="NCBIfam" id="TIGR00188">
    <property type="entry name" value="rnpA"/>
    <property type="match status" value="1"/>
</dbReference>
<comment type="similarity">
    <text evidence="7">Belongs to the RnpA family.</text>
</comment>
<dbReference type="GO" id="GO:0042781">
    <property type="term" value="F:3'-tRNA processing endoribonuclease activity"/>
    <property type="evidence" value="ECO:0007669"/>
    <property type="project" value="TreeGrafter"/>
</dbReference>
<dbReference type="PROSITE" id="PS00648">
    <property type="entry name" value="RIBONUCLEASE_P"/>
    <property type="match status" value="1"/>
</dbReference>
<sequence length="126" mass="14720">MKKERRVKKNGDFQKVFKKGKSFANRQFVVYCLEKPQQTEFRIGLSVNKKLGNAVVRNQIKRHIRQAFHELDQELAQSMDYVIIARKPAATMDFFDTKKSLEHVLKVAKVLKRTGRAKHVNHAKIN</sequence>
<accession>A0A433RW84</accession>
<keyword evidence="4 7" id="KW-0255">Endonuclease</keyword>
<dbReference type="Gene3D" id="3.30.230.10">
    <property type="match status" value="1"/>
</dbReference>
<keyword evidence="3 7" id="KW-0540">Nuclease</keyword>
<evidence type="ECO:0000256" key="8">
    <source>
        <dbReference type="NCBIfam" id="TIGR00188"/>
    </source>
</evidence>
<comment type="caution">
    <text evidence="9">The sequence shown here is derived from an EMBL/GenBank/DDBJ whole genome shotgun (WGS) entry which is preliminary data.</text>
</comment>
<dbReference type="EC" id="3.1.26.5" evidence="7 8"/>
<evidence type="ECO:0000313" key="10">
    <source>
        <dbReference type="Proteomes" id="UP000288623"/>
    </source>
</evidence>
<dbReference type="Proteomes" id="UP000288623">
    <property type="component" value="Unassembled WGS sequence"/>
</dbReference>
<dbReference type="AlphaFoldDB" id="A0A433RW84"/>
<dbReference type="PANTHER" id="PTHR33992">
    <property type="entry name" value="RIBONUCLEASE P PROTEIN COMPONENT"/>
    <property type="match status" value="1"/>
</dbReference>
<dbReference type="InterPro" id="IPR014721">
    <property type="entry name" value="Ribsml_uS5_D2-typ_fold_subgr"/>
</dbReference>
<evidence type="ECO:0000256" key="1">
    <source>
        <dbReference type="ARBA" id="ARBA00002663"/>
    </source>
</evidence>
<evidence type="ECO:0000256" key="6">
    <source>
        <dbReference type="ARBA" id="ARBA00022884"/>
    </source>
</evidence>
<dbReference type="EMBL" id="JTFC01000022">
    <property type="protein sequence ID" value="RUS57528.1"/>
    <property type="molecule type" value="Genomic_DNA"/>
</dbReference>
<keyword evidence="10" id="KW-1185">Reference proteome</keyword>
<organism evidence="9 10">
    <name type="scientific">Candidatus Kurthia intestinigallinarum</name>
    <dbReference type="NCBI Taxonomy" id="1562256"/>
    <lineage>
        <taxon>Bacteria</taxon>
        <taxon>Bacillati</taxon>
        <taxon>Bacillota</taxon>
        <taxon>Bacilli</taxon>
        <taxon>Bacillales</taxon>
        <taxon>Caryophanaceae</taxon>
        <taxon>Kurthia</taxon>
    </lineage>
</organism>
<proteinExistence type="inferred from homology"/>
<comment type="catalytic activity">
    <reaction evidence="7">
        <text>Endonucleolytic cleavage of RNA, removing 5'-extranucleotides from tRNA precursor.</text>
        <dbReference type="EC" id="3.1.26.5"/>
    </reaction>
</comment>
<dbReference type="OrthoDB" id="9810867at2"/>
<keyword evidence="2 7" id="KW-0819">tRNA processing</keyword>
<evidence type="ECO:0000256" key="5">
    <source>
        <dbReference type="ARBA" id="ARBA00022801"/>
    </source>
</evidence>
<dbReference type="GO" id="GO:0004526">
    <property type="term" value="F:ribonuclease P activity"/>
    <property type="evidence" value="ECO:0007669"/>
    <property type="project" value="UniProtKB-UniRule"/>
</dbReference>
<dbReference type="FunFam" id="3.30.230.10:FF:000021">
    <property type="entry name" value="Ribonuclease P protein component"/>
    <property type="match status" value="1"/>
</dbReference>